<evidence type="ECO:0000313" key="2">
    <source>
        <dbReference type="EMBL" id="KAL3680559.1"/>
    </source>
</evidence>
<sequence length="533" mass="55512">MGSLLGGSGAFFNPYHLGEGGGGHGAARDWVFESLAANALRSLQLSYFLMKGFSSPSRALKDVGRNSSNRGPRSPSLSSSSCGKPDFSSRSSLRVGNSSTRNISAEVGGLGQRYKGWRRRNFSSRASANGSPGQNGSIKEAGEAGGKCHVQKNAEIISGGEPAQNGTRCSSSYDGGEVSSQTFGEGYVDGSSTDIRLELGPTRRPAETAGVSKFSSGLTNRTLPIVGLAVVEGVSLQGLKPMGKGFAKGVKVASGVVKGVKTATGVFQRFSAPAESVVMGFGAANGVIMGYEAAKFIVTSAKISKDFVSVWKLTKMYRDKAAAANAAKNSLGGKTIRERFAKGLKASDGALTLVKLTREFSGGVSTSFPSGLSNWDLITKGYEVSSGVLKVSEVALGWKGGMVSLLGKGILSVKGAVSGFGVVVKTVVLTKEISVVILKGIGLWKGGKQAFKVIQERRRTGDFIFFKTKKKDVDDDMCFSTSSTAAPKSQAGAEGSVFSPVGACEDSIDKRGLKASEAYAVLYLALPTEYSGC</sequence>
<evidence type="ECO:0000256" key="1">
    <source>
        <dbReference type="SAM" id="MobiDB-lite"/>
    </source>
</evidence>
<feature type="region of interest" description="Disordered" evidence="1">
    <location>
        <begin position="123"/>
        <end position="177"/>
    </location>
</feature>
<gene>
    <name evidence="2" type="ORF">R1sor_023515</name>
</gene>
<keyword evidence="3" id="KW-1185">Reference proteome</keyword>
<feature type="compositionally biased region" description="Low complexity" evidence="1">
    <location>
        <begin position="65"/>
        <end position="81"/>
    </location>
</feature>
<reference evidence="2 3" key="1">
    <citation type="submission" date="2024-09" db="EMBL/GenBank/DDBJ databases">
        <title>Chromosome-scale assembly of Riccia sorocarpa.</title>
        <authorList>
            <person name="Paukszto L."/>
        </authorList>
    </citation>
    <scope>NUCLEOTIDE SEQUENCE [LARGE SCALE GENOMIC DNA]</scope>
    <source>
        <strain evidence="2">LP-2024</strain>
        <tissue evidence="2">Aerial parts of the thallus</tissue>
    </source>
</reference>
<feature type="region of interest" description="Disordered" evidence="1">
    <location>
        <begin position="59"/>
        <end position="107"/>
    </location>
</feature>
<accession>A0ABD3GS04</accession>
<dbReference type="EMBL" id="JBJQOH010000007">
    <property type="protein sequence ID" value="KAL3680559.1"/>
    <property type="molecule type" value="Genomic_DNA"/>
</dbReference>
<name>A0ABD3GS04_9MARC</name>
<dbReference type="Proteomes" id="UP001633002">
    <property type="component" value="Unassembled WGS sequence"/>
</dbReference>
<proteinExistence type="predicted"/>
<evidence type="ECO:0000313" key="3">
    <source>
        <dbReference type="Proteomes" id="UP001633002"/>
    </source>
</evidence>
<protein>
    <submittedName>
        <fullName evidence="2">Uncharacterized protein</fullName>
    </submittedName>
</protein>
<feature type="compositionally biased region" description="Low complexity" evidence="1">
    <location>
        <begin position="88"/>
        <end position="99"/>
    </location>
</feature>
<dbReference type="AlphaFoldDB" id="A0ABD3GS04"/>
<feature type="compositionally biased region" description="Polar residues" evidence="1">
    <location>
        <begin position="164"/>
        <end position="177"/>
    </location>
</feature>
<organism evidence="2 3">
    <name type="scientific">Riccia sorocarpa</name>
    <dbReference type="NCBI Taxonomy" id="122646"/>
    <lineage>
        <taxon>Eukaryota</taxon>
        <taxon>Viridiplantae</taxon>
        <taxon>Streptophyta</taxon>
        <taxon>Embryophyta</taxon>
        <taxon>Marchantiophyta</taxon>
        <taxon>Marchantiopsida</taxon>
        <taxon>Marchantiidae</taxon>
        <taxon>Marchantiales</taxon>
        <taxon>Ricciaceae</taxon>
        <taxon>Riccia</taxon>
    </lineage>
</organism>
<comment type="caution">
    <text evidence="2">The sequence shown here is derived from an EMBL/GenBank/DDBJ whole genome shotgun (WGS) entry which is preliminary data.</text>
</comment>